<proteinExistence type="predicted"/>
<accession>A0A8J2NS70</accession>
<keyword evidence="2" id="KW-1185">Reference proteome</keyword>
<dbReference type="EMBL" id="CAJVCH010014387">
    <property type="protein sequence ID" value="CAG7678162.1"/>
    <property type="molecule type" value="Genomic_DNA"/>
</dbReference>
<dbReference type="AlphaFoldDB" id="A0A8J2NS70"/>
<dbReference type="OrthoDB" id="411145at2759"/>
<dbReference type="Proteomes" id="UP000708208">
    <property type="component" value="Unassembled WGS sequence"/>
</dbReference>
<name>A0A8J2NS70_9HEXA</name>
<gene>
    <name evidence="1" type="ORF">AFUS01_LOCUS2521</name>
</gene>
<dbReference type="Pfam" id="PF02958">
    <property type="entry name" value="EcKL"/>
    <property type="match status" value="1"/>
</dbReference>
<protein>
    <submittedName>
        <fullName evidence="1">Uncharacterized protein</fullName>
    </submittedName>
</protein>
<feature type="non-terminal residue" evidence="1">
    <location>
        <position position="1"/>
    </location>
</feature>
<organism evidence="1 2">
    <name type="scientific">Allacma fusca</name>
    <dbReference type="NCBI Taxonomy" id="39272"/>
    <lineage>
        <taxon>Eukaryota</taxon>
        <taxon>Metazoa</taxon>
        <taxon>Ecdysozoa</taxon>
        <taxon>Arthropoda</taxon>
        <taxon>Hexapoda</taxon>
        <taxon>Collembola</taxon>
        <taxon>Symphypleona</taxon>
        <taxon>Sminthuridae</taxon>
        <taxon>Allacma</taxon>
    </lineage>
</organism>
<comment type="caution">
    <text evidence="1">The sequence shown here is derived from an EMBL/GenBank/DDBJ whole genome shotgun (WGS) entry which is preliminary data.</text>
</comment>
<sequence>MLDLQTIHLGSPSIDLLYYLYTAVDHEVRKKEWKNLVRIFYDQLGEVVIDKLGQKLKFSFE</sequence>
<dbReference type="InterPro" id="IPR004119">
    <property type="entry name" value="EcKL"/>
</dbReference>
<reference evidence="1" key="1">
    <citation type="submission" date="2021-06" db="EMBL/GenBank/DDBJ databases">
        <authorList>
            <person name="Hodson N. C."/>
            <person name="Mongue J. A."/>
            <person name="Jaron S. K."/>
        </authorList>
    </citation>
    <scope>NUCLEOTIDE SEQUENCE</scope>
</reference>
<evidence type="ECO:0000313" key="1">
    <source>
        <dbReference type="EMBL" id="CAG7678162.1"/>
    </source>
</evidence>
<evidence type="ECO:0000313" key="2">
    <source>
        <dbReference type="Proteomes" id="UP000708208"/>
    </source>
</evidence>